<name>A0A7D5I3F1_9EURY</name>
<keyword evidence="1" id="KW-1133">Transmembrane helix</keyword>
<dbReference type="GeneID" id="55820155"/>
<keyword evidence="1" id="KW-0812">Transmembrane</keyword>
<organism evidence="2 3">
    <name type="scientific">Methanolobus zinderi</name>
    <dbReference type="NCBI Taxonomy" id="536044"/>
    <lineage>
        <taxon>Archaea</taxon>
        <taxon>Methanobacteriati</taxon>
        <taxon>Methanobacteriota</taxon>
        <taxon>Stenosarchaea group</taxon>
        <taxon>Methanomicrobia</taxon>
        <taxon>Methanosarcinales</taxon>
        <taxon>Methanosarcinaceae</taxon>
        <taxon>Methanolobus</taxon>
    </lineage>
</organism>
<dbReference type="GO" id="GO:0016787">
    <property type="term" value="F:hydrolase activity"/>
    <property type="evidence" value="ECO:0007669"/>
    <property type="project" value="UniProtKB-KW"/>
</dbReference>
<feature type="transmembrane region" description="Helical" evidence="1">
    <location>
        <begin position="52"/>
        <end position="71"/>
    </location>
</feature>
<dbReference type="EMBL" id="CP058215">
    <property type="protein sequence ID" value="QLC48901.1"/>
    <property type="molecule type" value="Genomic_DNA"/>
</dbReference>
<reference evidence="2 3" key="1">
    <citation type="submission" date="2020-06" db="EMBL/GenBank/DDBJ databases">
        <title>Methanolobus halotolerans sp. nov., isolated from a saline lake Tus in Siberia.</title>
        <authorList>
            <person name="Shen Y."/>
            <person name="Chen S.-C."/>
            <person name="Lai M.-C."/>
            <person name="Huang H.-H."/>
            <person name="Chiu H.-H."/>
            <person name="Tang S.-L."/>
            <person name="Rogozin D.Y."/>
            <person name="Degermendzhy A.G."/>
        </authorList>
    </citation>
    <scope>NUCLEOTIDE SEQUENCE [LARGE SCALE GENOMIC DNA]</scope>
    <source>
        <strain evidence="2 3">DSM 21339</strain>
    </source>
</reference>
<dbReference type="Proteomes" id="UP000509594">
    <property type="component" value="Chromosome"/>
</dbReference>
<evidence type="ECO:0000313" key="2">
    <source>
        <dbReference type="EMBL" id="QLC48901.1"/>
    </source>
</evidence>
<accession>A0A7D5I3F1</accession>
<dbReference type="KEGG" id="mzi:HWN40_00730"/>
<dbReference type="InterPro" id="IPR007404">
    <property type="entry name" value="YdjM-like"/>
</dbReference>
<dbReference type="Pfam" id="PF04307">
    <property type="entry name" value="YdjM"/>
    <property type="match status" value="1"/>
</dbReference>
<keyword evidence="3" id="KW-1185">Reference proteome</keyword>
<evidence type="ECO:0000313" key="3">
    <source>
        <dbReference type="Proteomes" id="UP000509594"/>
    </source>
</evidence>
<evidence type="ECO:0000256" key="1">
    <source>
        <dbReference type="SAM" id="Phobius"/>
    </source>
</evidence>
<dbReference type="OrthoDB" id="271811at2157"/>
<protein>
    <submittedName>
        <fullName evidence="2">Metal-dependent hydrolase</fullName>
    </submittedName>
</protein>
<sequence length="175" mass="19982">MPFTPFHLGPAFLLGEMFEKRINLISILLGSIIIDVRATYCLFSGCRPLHGPFHTFLNATVIALLLSIFLFSQKEWLQKITDKLRIEQTYSFISIATGTLIGTFSHVLLDSFLYMDIKPLWPLETNPFSGMALSGTIYLLCILSFIPALGIYFHRYLKRDWCSPDSENKMEAEFS</sequence>
<feature type="transmembrane region" description="Helical" evidence="1">
    <location>
        <begin position="92"/>
        <end position="115"/>
    </location>
</feature>
<keyword evidence="1" id="KW-0472">Membrane</keyword>
<dbReference type="AlphaFoldDB" id="A0A7D5I3F1"/>
<feature type="transmembrane region" description="Helical" evidence="1">
    <location>
        <begin position="135"/>
        <end position="153"/>
    </location>
</feature>
<proteinExistence type="predicted"/>
<gene>
    <name evidence="2" type="ORF">HWN40_00730</name>
</gene>
<keyword evidence="2" id="KW-0378">Hydrolase</keyword>
<dbReference type="RefSeq" id="WP_176963964.1">
    <property type="nucleotide sequence ID" value="NZ_CP058215.1"/>
</dbReference>